<accession>A0A2S9MQ84</accession>
<dbReference type="AlphaFoldDB" id="A0A2S9MQ84"/>
<feature type="region of interest" description="Disordered" evidence="1">
    <location>
        <begin position="90"/>
        <end position="114"/>
    </location>
</feature>
<gene>
    <name evidence="2" type="ORF">C6Q15_13615</name>
</gene>
<dbReference type="Proteomes" id="UP000238982">
    <property type="component" value="Unassembled WGS sequence"/>
</dbReference>
<sequence>MCKGIQTGIAYIAVHGDHPARRHRRAPSPCYEKFRVVNRPLPAYQRNVEGDMKKSTAIRARLLGIAVLGGIAGPAHAAETLPGLDAASDAARLAQAERPAPADPAAQSATPVTLSQASTLTAPLSPPAQVSAPTSWNDTYIGYRVGTNFYYPGVRTATGAPAKVTQNIGFLTTTGGFRYGSYAFNVDYLVSNMANPEAGPTNQYGYPTPGSGGAQEVYSVGRVSLSASRIFNRPFSYGFVRDVGVTLGYEFGTKNDAYAERARMFVAGATIEFAIPRGFWNMTLGVRTESNHDGITNVDVHFNPAVHFESSWLYPFRLGPVPLVFKGFASVTGPKGKDGFGVRTTTEFLTRAYLMADVGSFIGHPRTIYAGIGYEYWHNMYGTPASEQPGTTQTSVPMFVAELHF</sequence>
<reference evidence="2 3" key="1">
    <citation type="submission" date="2018-03" db="EMBL/GenBank/DDBJ databases">
        <authorList>
            <person name="Keele B.F."/>
        </authorList>
    </citation>
    <scope>NUCLEOTIDE SEQUENCE [LARGE SCALE GENOMIC DNA]</scope>
    <source>
        <strain evidence="2 3">AU19729</strain>
    </source>
</reference>
<comment type="caution">
    <text evidence="2">The sequence shown here is derived from an EMBL/GenBank/DDBJ whole genome shotgun (WGS) entry which is preliminary data.</text>
</comment>
<dbReference type="EMBL" id="PVGH01000056">
    <property type="protein sequence ID" value="PRF60940.1"/>
    <property type="molecule type" value="Genomic_DNA"/>
</dbReference>
<evidence type="ECO:0000313" key="2">
    <source>
        <dbReference type="EMBL" id="PRF60940.1"/>
    </source>
</evidence>
<dbReference type="GO" id="GO:0009279">
    <property type="term" value="C:cell outer membrane"/>
    <property type="evidence" value="ECO:0007669"/>
    <property type="project" value="InterPro"/>
</dbReference>
<evidence type="ECO:0000256" key="1">
    <source>
        <dbReference type="SAM" id="MobiDB-lite"/>
    </source>
</evidence>
<dbReference type="RefSeq" id="WP_105797305.1">
    <property type="nucleotide sequence ID" value="NZ_JAHPNZ010000018.1"/>
</dbReference>
<evidence type="ECO:0000313" key="3">
    <source>
        <dbReference type="Proteomes" id="UP000238982"/>
    </source>
</evidence>
<protein>
    <submittedName>
        <fullName evidence="2">Uncharacterized protein</fullName>
    </submittedName>
</protein>
<dbReference type="Gene3D" id="2.40.230.20">
    <property type="entry name" value="Nucleoside-specific channel-forming protein, Tsx-like"/>
    <property type="match status" value="1"/>
</dbReference>
<dbReference type="SUPFAM" id="SSF111364">
    <property type="entry name" value="Tsx-like channel"/>
    <property type="match status" value="1"/>
</dbReference>
<dbReference type="InterPro" id="IPR036777">
    <property type="entry name" value="Channel_Tsx-like_sf"/>
</dbReference>
<proteinExistence type="predicted"/>
<name>A0A2S9MQ84_9BURK</name>
<organism evidence="2 3">
    <name type="scientific">Burkholderia multivorans</name>
    <dbReference type="NCBI Taxonomy" id="87883"/>
    <lineage>
        <taxon>Bacteria</taxon>
        <taxon>Pseudomonadati</taxon>
        <taxon>Pseudomonadota</taxon>
        <taxon>Betaproteobacteria</taxon>
        <taxon>Burkholderiales</taxon>
        <taxon>Burkholderiaceae</taxon>
        <taxon>Burkholderia</taxon>
        <taxon>Burkholderia cepacia complex</taxon>
    </lineage>
</organism>